<organism evidence="5 6">
    <name type="scientific">Antiquaquibacter oligotrophicus</name>
    <dbReference type="NCBI Taxonomy" id="2880260"/>
    <lineage>
        <taxon>Bacteria</taxon>
        <taxon>Bacillati</taxon>
        <taxon>Actinomycetota</taxon>
        <taxon>Actinomycetes</taxon>
        <taxon>Micrococcales</taxon>
        <taxon>Microbacteriaceae</taxon>
        <taxon>Antiquaquibacter</taxon>
    </lineage>
</organism>
<evidence type="ECO:0000256" key="1">
    <source>
        <dbReference type="ARBA" id="ARBA00023002"/>
    </source>
</evidence>
<proteinExistence type="inferred from homology"/>
<feature type="active site" description="Nucleophile" evidence="3">
    <location>
        <position position="120"/>
    </location>
</feature>
<dbReference type="Proteomes" id="UP001160142">
    <property type="component" value="Unassembled WGS sequence"/>
</dbReference>
<dbReference type="GO" id="GO:0033743">
    <property type="term" value="F:peptide-methionine (R)-S-oxide reductase activity"/>
    <property type="evidence" value="ECO:0007669"/>
    <property type="project" value="UniProtKB-EC"/>
</dbReference>
<dbReference type="InterPro" id="IPR011057">
    <property type="entry name" value="Mss4-like_sf"/>
</dbReference>
<dbReference type="RefSeq" id="WP_322134373.1">
    <property type="nucleotide sequence ID" value="NZ_CP085036.1"/>
</dbReference>
<keyword evidence="6" id="KW-1185">Reference proteome</keyword>
<feature type="domain" description="MsrB" evidence="4">
    <location>
        <begin position="8"/>
        <end position="131"/>
    </location>
</feature>
<dbReference type="PANTHER" id="PTHR10173">
    <property type="entry name" value="METHIONINE SULFOXIDE REDUCTASE"/>
    <property type="match status" value="1"/>
</dbReference>
<dbReference type="PROSITE" id="PS51790">
    <property type="entry name" value="MSRB"/>
    <property type="match status" value="1"/>
</dbReference>
<keyword evidence="1 3" id="KW-0560">Oxidoreductase</keyword>
<comment type="catalytic activity">
    <reaction evidence="2 3">
        <text>L-methionyl-[protein] + [thioredoxin]-disulfide + H2O = L-methionyl-(R)-S-oxide-[protein] + [thioredoxin]-dithiol</text>
        <dbReference type="Rhea" id="RHEA:24164"/>
        <dbReference type="Rhea" id="RHEA-COMP:10698"/>
        <dbReference type="Rhea" id="RHEA-COMP:10700"/>
        <dbReference type="Rhea" id="RHEA-COMP:12313"/>
        <dbReference type="Rhea" id="RHEA-COMP:12314"/>
        <dbReference type="ChEBI" id="CHEBI:15377"/>
        <dbReference type="ChEBI" id="CHEBI:16044"/>
        <dbReference type="ChEBI" id="CHEBI:29950"/>
        <dbReference type="ChEBI" id="CHEBI:45764"/>
        <dbReference type="ChEBI" id="CHEBI:50058"/>
        <dbReference type="EC" id="1.8.4.12"/>
    </reaction>
</comment>
<dbReference type="SUPFAM" id="SSF51316">
    <property type="entry name" value="Mss4-like"/>
    <property type="match status" value="1"/>
</dbReference>
<sequence length="151" mass="16861">MTTTYRKDPDAVANLTPEQYAVTQQDATEPAFRNEFWNNHDDGIYVDVVSGEPLFSSTDKFDSGSGWPSFTRPIDPANVVRNEDRSYGMVRTEVRSSGGDSHLGHLFPDGPRDQGGLRYCINSAALRFIPVDQLETEGYGDFRSLFTTKEA</sequence>
<comment type="caution">
    <text evidence="3">Lacks conserved residue(s) required for the propagation of feature annotation.</text>
</comment>
<dbReference type="InterPro" id="IPR028427">
    <property type="entry name" value="Met_Sox_Rdtase_MsrB"/>
</dbReference>
<evidence type="ECO:0000313" key="5">
    <source>
        <dbReference type="EMBL" id="MDH6182083.1"/>
    </source>
</evidence>
<name>A0ABT6KQ46_9MICO</name>
<dbReference type="Gene3D" id="2.170.150.20">
    <property type="entry name" value="Peptide methionine sulfoxide reductase"/>
    <property type="match status" value="1"/>
</dbReference>
<dbReference type="InterPro" id="IPR002579">
    <property type="entry name" value="Met_Sox_Rdtase_MsrB_dom"/>
</dbReference>
<dbReference type="EMBL" id="JARXVQ010000001">
    <property type="protein sequence ID" value="MDH6182083.1"/>
    <property type="molecule type" value="Genomic_DNA"/>
</dbReference>
<reference evidence="5 6" key="1">
    <citation type="submission" date="2023-04" db="EMBL/GenBank/DDBJ databases">
        <title>Genome Encyclopedia of Bacteria and Archaea VI: Functional Genomics of Type Strains.</title>
        <authorList>
            <person name="Whitman W."/>
        </authorList>
    </citation>
    <scope>NUCLEOTIDE SEQUENCE [LARGE SCALE GENOMIC DNA]</scope>
    <source>
        <strain evidence="5 6">SG_E_30_P1</strain>
    </source>
</reference>
<dbReference type="HAMAP" id="MF_01400">
    <property type="entry name" value="MsrB"/>
    <property type="match status" value="1"/>
</dbReference>
<accession>A0ABT6KQ46</accession>
<comment type="similarity">
    <text evidence="3">Belongs to the MsrB Met sulfoxide reductase family.</text>
</comment>
<comment type="caution">
    <text evidence="5">The sequence shown here is derived from an EMBL/GenBank/DDBJ whole genome shotgun (WGS) entry which is preliminary data.</text>
</comment>
<protein>
    <recommendedName>
        <fullName evidence="3">Peptide methionine sulfoxide reductase MsrB</fullName>
        <ecNumber evidence="3">1.8.4.12</ecNumber>
    </recommendedName>
    <alternativeName>
        <fullName evidence="3">Peptide-methionine (R)-S-oxide reductase</fullName>
    </alternativeName>
</protein>
<dbReference type="EC" id="1.8.4.12" evidence="3"/>
<dbReference type="PANTHER" id="PTHR10173:SF59">
    <property type="entry name" value="PEPTIDE METHIONINE SULFOXIDE REDUCTASE MSRA_MSRB"/>
    <property type="match status" value="1"/>
</dbReference>
<evidence type="ECO:0000259" key="4">
    <source>
        <dbReference type="PROSITE" id="PS51790"/>
    </source>
</evidence>
<dbReference type="NCBIfam" id="TIGR00357">
    <property type="entry name" value="peptide-methionine (R)-S-oxide reductase MsrB"/>
    <property type="match status" value="1"/>
</dbReference>
<evidence type="ECO:0000256" key="2">
    <source>
        <dbReference type="ARBA" id="ARBA00048488"/>
    </source>
</evidence>
<evidence type="ECO:0000256" key="3">
    <source>
        <dbReference type="HAMAP-Rule" id="MF_01400"/>
    </source>
</evidence>
<dbReference type="Pfam" id="PF01641">
    <property type="entry name" value="SelR"/>
    <property type="match status" value="1"/>
</dbReference>
<evidence type="ECO:0000313" key="6">
    <source>
        <dbReference type="Proteomes" id="UP001160142"/>
    </source>
</evidence>
<gene>
    <name evidence="3" type="primary">msrB</name>
    <name evidence="5" type="ORF">M2152_002265</name>
</gene>